<organism evidence="1 2">
    <name type="scientific">Algoriphagus antarcticus</name>
    <dbReference type="NCBI Taxonomy" id="238540"/>
    <lineage>
        <taxon>Bacteria</taxon>
        <taxon>Pseudomonadati</taxon>
        <taxon>Bacteroidota</taxon>
        <taxon>Cytophagia</taxon>
        <taxon>Cytophagales</taxon>
        <taxon>Cyclobacteriaceae</taxon>
        <taxon>Algoriphagus</taxon>
    </lineage>
</organism>
<reference evidence="1 2" key="1">
    <citation type="submission" date="2018-08" db="EMBL/GenBank/DDBJ databases">
        <title>Genomic Encyclopedia of Archaeal and Bacterial Type Strains, Phase II (KMG-II): from individual species to whole genera.</title>
        <authorList>
            <person name="Goeker M."/>
        </authorList>
    </citation>
    <scope>NUCLEOTIDE SEQUENCE [LARGE SCALE GENOMIC DNA]</scope>
    <source>
        <strain evidence="1 2">DSM 15986</strain>
    </source>
</reference>
<dbReference type="EMBL" id="QUNF01000011">
    <property type="protein sequence ID" value="REG87153.1"/>
    <property type="molecule type" value="Genomic_DNA"/>
</dbReference>
<gene>
    <name evidence="1" type="ORF">C8N25_111132</name>
</gene>
<dbReference type="PROSITE" id="PS51257">
    <property type="entry name" value="PROKAR_LIPOPROTEIN"/>
    <property type="match status" value="1"/>
</dbReference>
<keyword evidence="2" id="KW-1185">Reference proteome</keyword>
<dbReference type="RefSeq" id="WP_086540255.1">
    <property type="nucleotide sequence ID" value="NZ_MSSW01000008.1"/>
</dbReference>
<evidence type="ECO:0000313" key="1">
    <source>
        <dbReference type="EMBL" id="REG87153.1"/>
    </source>
</evidence>
<proteinExistence type="predicted"/>
<accession>A0A3E0DUE6</accession>
<evidence type="ECO:0000313" key="2">
    <source>
        <dbReference type="Proteomes" id="UP000256405"/>
    </source>
</evidence>
<name>A0A3E0DUE6_9BACT</name>
<dbReference type="Proteomes" id="UP000256405">
    <property type="component" value="Unassembled WGS sequence"/>
</dbReference>
<comment type="caution">
    <text evidence="1">The sequence shown here is derived from an EMBL/GenBank/DDBJ whole genome shotgun (WGS) entry which is preliminary data.</text>
</comment>
<sequence>MKNLILFLIFTVFACSCDFNDYPEPRESDQKWVIAGYQEGGISNPSYITVRDSAFVYSLSSDGTFRKSIGKKGISGTYEERLEDGLRKFLFHYESVDAHLIHGCKKDQEEYFLNSQGQLTGTWNACDGAKLYFDKQ</sequence>
<dbReference type="OrthoDB" id="882993at2"/>
<dbReference type="AlphaFoldDB" id="A0A3E0DUE6"/>
<protein>
    <submittedName>
        <fullName evidence="1">Uncharacterized protein</fullName>
    </submittedName>
</protein>